<keyword evidence="2" id="KW-0433">Leucine-rich repeat</keyword>
<dbReference type="EMBL" id="GDJX01005305">
    <property type="protein sequence ID" value="JAT62631.1"/>
    <property type="molecule type" value="Transcribed_RNA"/>
</dbReference>
<organism evidence="7">
    <name type="scientific">Anthurium amnicola</name>
    <dbReference type="NCBI Taxonomy" id="1678845"/>
    <lineage>
        <taxon>Eukaryota</taxon>
        <taxon>Viridiplantae</taxon>
        <taxon>Streptophyta</taxon>
        <taxon>Embryophyta</taxon>
        <taxon>Tracheophyta</taxon>
        <taxon>Spermatophyta</taxon>
        <taxon>Magnoliopsida</taxon>
        <taxon>Liliopsida</taxon>
        <taxon>Araceae</taxon>
        <taxon>Pothoideae</taxon>
        <taxon>Potheae</taxon>
        <taxon>Anthurium</taxon>
    </lineage>
</organism>
<evidence type="ECO:0000313" key="7">
    <source>
        <dbReference type="EMBL" id="JAT62631.1"/>
    </source>
</evidence>
<keyword evidence="7" id="KW-0675">Receptor</keyword>
<name>A0A1D1Z6W6_9ARAE</name>
<dbReference type="GO" id="GO:0016020">
    <property type="term" value="C:membrane"/>
    <property type="evidence" value="ECO:0007669"/>
    <property type="project" value="UniProtKB-SubCell"/>
</dbReference>
<evidence type="ECO:0000259" key="6">
    <source>
        <dbReference type="Pfam" id="PF08263"/>
    </source>
</evidence>
<dbReference type="InterPro" id="IPR032675">
    <property type="entry name" value="LRR_dom_sf"/>
</dbReference>
<dbReference type="AlphaFoldDB" id="A0A1D1Z6W6"/>
<keyword evidence="7" id="KW-0808">Transferase</keyword>
<dbReference type="InterPro" id="IPR013210">
    <property type="entry name" value="LRR_N_plant-typ"/>
</dbReference>
<gene>
    <name evidence="7" type="primary">FEI1_1</name>
    <name evidence="7" type="ORF">g.68877</name>
</gene>
<dbReference type="Pfam" id="PF13855">
    <property type="entry name" value="LRR_8"/>
    <property type="match status" value="1"/>
</dbReference>
<evidence type="ECO:0000256" key="4">
    <source>
        <dbReference type="ARBA" id="ARBA00022737"/>
    </source>
</evidence>
<evidence type="ECO:0000256" key="5">
    <source>
        <dbReference type="ARBA" id="ARBA00023136"/>
    </source>
</evidence>
<dbReference type="SUPFAM" id="SSF52058">
    <property type="entry name" value="L domain-like"/>
    <property type="match status" value="1"/>
</dbReference>
<evidence type="ECO:0000256" key="1">
    <source>
        <dbReference type="ARBA" id="ARBA00004370"/>
    </source>
</evidence>
<proteinExistence type="predicted"/>
<keyword evidence="7" id="KW-0418">Kinase</keyword>
<dbReference type="PANTHER" id="PTHR48010">
    <property type="entry name" value="OS05G0588300 PROTEIN"/>
    <property type="match status" value="1"/>
</dbReference>
<accession>A0A1D1Z6W6</accession>
<feature type="non-terminal residue" evidence="7">
    <location>
        <position position="190"/>
    </location>
</feature>
<evidence type="ECO:0000256" key="2">
    <source>
        <dbReference type="ARBA" id="ARBA00022614"/>
    </source>
</evidence>
<comment type="subcellular location">
    <subcellularLocation>
        <location evidence="1">Membrane</location>
    </subcellularLocation>
</comment>
<dbReference type="PANTHER" id="PTHR48010:SF8">
    <property type="entry name" value="OS08G0117700 PROTEIN"/>
    <property type="match status" value="1"/>
</dbReference>
<sequence length="190" mass="19954">SLSLSRLVSVSSSGTTTTTNNNNMVAHRYYYLLVSLFLSASIVLQLHLCSAVSPDGLALLAFKAGVSADPSSALADWDEGDADPCLWPGVSCANISGFSYLRVVALSLPGRGLSGYIPSELGSLAFLRRLNLHTNLLSGPVPTQLSKATSLHSLFLYSNRLSGPFPSSLCSLPRLQNLDLSGNALSGAIP</sequence>
<dbReference type="InterPro" id="IPR001611">
    <property type="entry name" value="Leu-rich_rpt"/>
</dbReference>
<dbReference type="Pfam" id="PF08263">
    <property type="entry name" value="LRRNT_2"/>
    <property type="match status" value="1"/>
</dbReference>
<keyword evidence="5" id="KW-0472">Membrane</keyword>
<dbReference type="GO" id="GO:0016301">
    <property type="term" value="F:kinase activity"/>
    <property type="evidence" value="ECO:0007669"/>
    <property type="project" value="UniProtKB-KW"/>
</dbReference>
<feature type="domain" description="Leucine-rich repeat-containing N-terminal plant-type" evidence="6">
    <location>
        <begin position="53"/>
        <end position="92"/>
    </location>
</feature>
<dbReference type="InterPro" id="IPR050994">
    <property type="entry name" value="At_inactive_RLKs"/>
</dbReference>
<protein>
    <submittedName>
        <fullName evidence="7">LRR receptor-like serine/threonine-protein kinase FEI 1</fullName>
    </submittedName>
</protein>
<dbReference type="FunFam" id="3.80.10.10:FF:000400">
    <property type="entry name" value="Nuclear pore complex protein NUP107"/>
    <property type="match status" value="1"/>
</dbReference>
<feature type="non-terminal residue" evidence="7">
    <location>
        <position position="1"/>
    </location>
</feature>
<keyword evidence="3" id="KW-0732">Signal</keyword>
<dbReference type="Gene3D" id="3.80.10.10">
    <property type="entry name" value="Ribonuclease Inhibitor"/>
    <property type="match status" value="1"/>
</dbReference>
<keyword evidence="4" id="KW-0677">Repeat</keyword>
<reference evidence="7" key="1">
    <citation type="submission" date="2015-07" db="EMBL/GenBank/DDBJ databases">
        <title>Transcriptome Assembly of Anthurium amnicola.</title>
        <authorList>
            <person name="Suzuki J."/>
        </authorList>
    </citation>
    <scope>NUCLEOTIDE SEQUENCE</scope>
</reference>
<evidence type="ECO:0000256" key="3">
    <source>
        <dbReference type="ARBA" id="ARBA00022729"/>
    </source>
</evidence>